<dbReference type="InterPro" id="IPR037401">
    <property type="entry name" value="SnoaL-like"/>
</dbReference>
<organism evidence="2 3">
    <name type="scientific">Actinophytocola xinjiangensis</name>
    <dbReference type="NCBI Taxonomy" id="485602"/>
    <lineage>
        <taxon>Bacteria</taxon>
        <taxon>Bacillati</taxon>
        <taxon>Actinomycetota</taxon>
        <taxon>Actinomycetes</taxon>
        <taxon>Pseudonocardiales</taxon>
        <taxon>Pseudonocardiaceae</taxon>
    </lineage>
</organism>
<dbReference type="SUPFAM" id="SSF54427">
    <property type="entry name" value="NTF2-like"/>
    <property type="match status" value="1"/>
</dbReference>
<proteinExistence type="predicted"/>
<feature type="domain" description="SnoaL-like" evidence="1">
    <location>
        <begin position="4"/>
        <end position="91"/>
    </location>
</feature>
<dbReference type="AlphaFoldDB" id="A0A7Z1AYX3"/>
<evidence type="ECO:0000313" key="2">
    <source>
        <dbReference type="EMBL" id="OLF09743.1"/>
    </source>
</evidence>
<evidence type="ECO:0000259" key="1">
    <source>
        <dbReference type="Pfam" id="PF12680"/>
    </source>
</evidence>
<dbReference type="Gene3D" id="3.10.450.50">
    <property type="match status" value="1"/>
</dbReference>
<sequence>MKVFNAAARSRQWSALAAAHAPDGVLEFSGVPLPPVRGREAIEAIYTEYPQAELVVLDSRSDGDVHVVDYKWGDGSGTGSVRLTFQDGLVAHSLCTIDAAEGGDH</sequence>
<keyword evidence="3" id="KW-1185">Reference proteome</keyword>
<dbReference type="Proteomes" id="UP000185696">
    <property type="component" value="Unassembled WGS sequence"/>
</dbReference>
<reference evidence="2 3" key="1">
    <citation type="submission" date="2016-12" db="EMBL/GenBank/DDBJ databases">
        <title>The draft genome sequence of Actinophytocola xinjiangensis.</title>
        <authorList>
            <person name="Wang W."/>
            <person name="Yuan L."/>
        </authorList>
    </citation>
    <scope>NUCLEOTIDE SEQUENCE [LARGE SCALE GENOMIC DNA]</scope>
    <source>
        <strain evidence="2 3">CGMCC 4.4663</strain>
    </source>
</reference>
<accession>A0A7Z1AYX3</accession>
<dbReference type="Pfam" id="PF12680">
    <property type="entry name" value="SnoaL_2"/>
    <property type="match status" value="1"/>
</dbReference>
<dbReference type="EMBL" id="MSIF01000008">
    <property type="protein sequence ID" value="OLF09743.1"/>
    <property type="molecule type" value="Genomic_DNA"/>
</dbReference>
<protein>
    <recommendedName>
        <fullName evidence="1">SnoaL-like domain-containing protein</fullName>
    </recommendedName>
</protein>
<name>A0A7Z1AYX3_9PSEU</name>
<evidence type="ECO:0000313" key="3">
    <source>
        <dbReference type="Proteomes" id="UP000185696"/>
    </source>
</evidence>
<comment type="caution">
    <text evidence="2">The sequence shown here is derived from an EMBL/GenBank/DDBJ whole genome shotgun (WGS) entry which is preliminary data.</text>
</comment>
<gene>
    <name evidence="2" type="ORF">BLA60_18350</name>
</gene>
<dbReference type="InterPro" id="IPR032710">
    <property type="entry name" value="NTF2-like_dom_sf"/>
</dbReference>